<evidence type="ECO:0000313" key="2">
    <source>
        <dbReference type="Proteomes" id="UP000003273"/>
    </source>
</evidence>
<accession>I4GUW4</accession>
<gene>
    <name evidence="1" type="ORF">MICAE_2000002</name>
</gene>
<name>I4GUW4_MICAE</name>
<protein>
    <submittedName>
        <fullName evidence="1">Uncharacterized protein</fullName>
    </submittedName>
</protein>
<dbReference type="Proteomes" id="UP000003273">
    <property type="component" value="Unassembled WGS sequence"/>
</dbReference>
<organism evidence="1 2">
    <name type="scientific">Microcystis aeruginosa PCC 9806</name>
    <dbReference type="NCBI Taxonomy" id="1160282"/>
    <lineage>
        <taxon>Bacteria</taxon>
        <taxon>Bacillati</taxon>
        <taxon>Cyanobacteriota</taxon>
        <taxon>Cyanophyceae</taxon>
        <taxon>Oscillatoriophycideae</taxon>
        <taxon>Chroococcales</taxon>
        <taxon>Microcystaceae</taxon>
        <taxon>Microcystis</taxon>
    </lineage>
</organism>
<evidence type="ECO:0000313" key="1">
    <source>
        <dbReference type="EMBL" id="CCI13588.1"/>
    </source>
</evidence>
<proteinExistence type="predicted"/>
<sequence length="41" mass="4767">MGQNETQNLKRVRGIEPLSLAWKARVLPLNYTRIFLALLLE</sequence>
<dbReference type="EMBL" id="CAIL01000114">
    <property type="protein sequence ID" value="CCI13588.1"/>
    <property type="molecule type" value="Genomic_DNA"/>
</dbReference>
<comment type="caution">
    <text evidence="1">The sequence shown here is derived from an EMBL/GenBank/DDBJ whole genome shotgun (WGS) entry which is preliminary data.</text>
</comment>
<dbReference type="AlphaFoldDB" id="I4GUW4"/>
<reference evidence="1 2" key="1">
    <citation type="submission" date="2012-04" db="EMBL/GenBank/DDBJ databases">
        <authorList>
            <person name="Genoscope - CEA"/>
        </authorList>
    </citation>
    <scope>NUCLEOTIDE SEQUENCE [LARGE SCALE GENOMIC DNA]</scope>
    <source>
        <strain evidence="1 2">9806</strain>
    </source>
</reference>
<dbReference type="HOGENOM" id="CLU_3272778_0_0_3"/>